<evidence type="ECO:0000256" key="9">
    <source>
        <dbReference type="ARBA" id="ARBA00023136"/>
    </source>
</evidence>
<organism evidence="11 12">
    <name type="scientific">Cerrena zonata</name>
    <dbReference type="NCBI Taxonomy" id="2478898"/>
    <lineage>
        <taxon>Eukaryota</taxon>
        <taxon>Fungi</taxon>
        <taxon>Dikarya</taxon>
        <taxon>Basidiomycota</taxon>
        <taxon>Agaricomycotina</taxon>
        <taxon>Agaricomycetes</taxon>
        <taxon>Polyporales</taxon>
        <taxon>Cerrenaceae</taxon>
        <taxon>Cerrena</taxon>
    </lineage>
</organism>
<evidence type="ECO:0000313" key="11">
    <source>
        <dbReference type="EMBL" id="KAK7687989.1"/>
    </source>
</evidence>
<feature type="transmembrane region" description="Helical" evidence="10">
    <location>
        <begin position="728"/>
        <end position="747"/>
    </location>
</feature>
<evidence type="ECO:0000256" key="7">
    <source>
        <dbReference type="ARBA" id="ARBA00022989"/>
    </source>
</evidence>
<feature type="transmembrane region" description="Helical" evidence="10">
    <location>
        <begin position="539"/>
        <end position="563"/>
    </location>
</feature>
<feature type="transmembrane region" description="Helical" evidence="10">
    <location>
        <begin position="29"/>
        <end position="49"/>
    </location>
</feature>
<proteinExistence type="inferred from homology"/>
<dbReference type="PIRSF" id="PIRSF002450">
    <property type="entry name" value="K+_transpter_TRK"/>
    <property type="match status" value="1"/>
</dbReference>
<dbReference type="Proteomes" id="UP001385951">
    <property type="component" value="Unassembled WGS sequence"/>
</dbReference>
<protein>
    <recommendedName>
        <fullName evidence="10">Potassium transport protein</fullName>
    </recommendedName>
</protein>
<evidence type="ECO:0000256" key="2">
    <source>
        <dbReference type="ARBA" id="ARBA00009137"/>
    </source>
</evidence>
<keyword evidence="7 10" id="KW-1133">Transmembrane helix</keyword>
<dbReference type="InterPro" id="IPR004773">
    <property type="entry name" value="K/Na_transp_Trk1/HKT1"/>
</dbReference>
<reference evidence="11 12" key="1">
    <citation type="submission" date="2022-09" db="EMBL/GenBank/DDBJ databases">
        <authorList>
            <person name="Palmer J.M."/>
        </authorList>
    </citation>
    <scope>NUCLEOTIDE SEQUENCE [LARGE SCALE GENOMIC DNA]</scope>
    <source>
        <strain evidence="11 12">DSM 7382</strain>
    </source>
</reference>
<comment type="similarity">
    <text evidence="2 10">Belongs to the TrkH potassium transport family.</text>
</comment>
<evidence type="ECO:0000256" key="10">
    <source>
        <dbReference type="PIRNR" id="PIRNR002450"/>
    </source>
</evidence>
<sequence>MSAIEKTEETQKTQSIRQWLKKELNFFRVHLLFFLIVPLISSVIFWAANGRFHVRYIDALFVCYSALTVTGLSTINLSTCTVFQQAILFFLMCIGNVTVVAWVMVLIRKRYFRRHLQQKRDAERFRHRLAKRVLSFAHMGSPRIKVEADPDQAKLRIDPSKGIGQVLAVGTTEIGLGIGMGKAAGQVSPNLDPTGSTYFEGSANQFIEGDHLEVQSPTSLRESSSMEIPHPIFGNDGRNADHNVLTSSPRSDAIPLPQTPTSQRGVQVQYQYLALPHLPNQQLKHRTGRLNPARKRTVLMAPVIPDKMDASNELGLRGKDQGNGGFPGPIQVSMKFARRYFPKMAERLENLLKSTGGGKSMKQLQNQFSSLIIGRNSHFNTDELTDEELEELGGLEYRALRLLSYLVAFYFIGIQLVALAIFAPWLSTSHEYDEVFEAQPRVVNKTWFAAFQVLAAYTGGGMSLVDAGMVPFQKAYLMIFPMIFTILAGNHGLPIFIRLSIWILTKFVKDDSEADQTLHFLLDHPRRCFLYLFPSHVTWFLTATLITFTAIEWASFIVLDIGLEVTDSLPTGTRVVAGLFQSLAVRASGFSIVSLASLAPAFQFLCIIMMYIAVYPVGLSIRSTNVYEEQSLGVFELPAEDEEEEPHLPEQGSRRERIGKYFGWHLRRQVAYDIWWLVWGIFLICIIERTKILDEDNAPWFNVFRIVFELVSAFGGIGLTLGIPTENFSFSGSFGPLSKLVVIVIMLRGRHRGLPVAVDRAIMLPEELVPPKPEDHSKDIETGKVDNADIAEKGEVLNGAGVSPAATLHNDA</sequence>
<dbReference type="NCBIfam" id="TIGR00934">
    <property type="entry name" value="2a38euk"/>
    <property type="match status" value="1"/>
</dbReference>
<dbReference type="GO" id="GO:0140107">
    <property type="term" value="F:high-affinity potassium ion transmembrane transporter activity"/>
    <property type="evidence" value="ECO:0007669"/>
    <property type="project" value="TreeGrafter"/>
</dbReference>
<dbReference type="GO" id="GO:0005886">
    <property type="term" value="C:plasma membrane"/>
    <property type="evidence" value="ECO:0007669"/>
    <property type="project" value="InterPro"/>
</dbReference>
<keyword evidence="4 10" id="KW-0633">Potassium transport</keyword>
<dbReference type="PANTHER" id="PTHR31064:SF30">
    <property type="entry name" value="HIGH-AFFINITY POTASSIUM TRANSPORT PROTEIN-RELATED"/>
    <property type="match status" value="1"/>
</dbReference>
<name>A0AAW0G8R0_9APHY</name>
<evidence type="ECO:0000256" key="1">
    <source>
        <dbReference type="ARBA" id="ARBA00004141"/>
    </source>
</evidence>
<dbReference type="Pfam" id="PF02386">
    <property type="entry name" value="TrkH"/>
    <property type="match status" value="1"/>
</dbReference>
<keyword evidence="3 10" id="KW-0813">Transport</keyword>
<dbReference type="EMBL" id="JASBNA010000011">
    <property type="protein sequence ID" value="KAK7687989.1"/>
    <property type="molecule type" value="Genomic_DNA"/>
</dbReference>
<comment type="subcellular location">
    <subcellularLocation>
        <location evidence="1">Membrane</location>
        <topology evidence="1">Multi-pass membrane protein</topology>
    </subcellularLocation>
</comment>
<dbReference type="GO" id="GO:1990573">
    <property type="term" value="P:potassium ion import across plasma membrane"/>
    <property type="evidence" value="ECO:0007669"/>
    <property type="project" value="TreeGrafter"/>
</dbReference>
<feature type="transmembrane region" description="Helical" evidence="10">
    <location>
        <begin position="402"/>
        <end position="426"/>
    </location>
</feature>
<feature type="transmembrane region" description="Helical" evidence="10">
    <location>
        <begin position="583"/>
        <end position="614"/>
    </location>
</feature>
<keyword evidence="8 10" id="KW-0406">Ion transport</keyword>
<keyword evidence="6 10" id="KW-0630">Potassium</keyword>
<keyword evidence="9 10" id="KW-0472">Membrane</keyword>
<comment type="caution">
    <text evidence="11">The sequence shown here is derived from an EMBL/GenBank/DDBJ whole genome shotgun (WGS) entry which is preliminary data.</text>
</comment>
<dbReference type="InterPro" id="IPR051143">
    <property type="entry name" value="TrkH_K-transport"/>
</dbReference>
<gene>
    <name evidence="11" type="ORF">QCA50_008359</name>
</gene>
<dbReference type="InterPro" id="IPR003445">
    <property type="entry name" value="Cat_transpt"/>
</dbReference>
<evidence type="ECO:0000256" key="6">
    <source>
        <dbReference type="ARBA" id="ARBA00022958"/>
    </source>
</evidence>
<dbReference type="InterPro" id="IPR015958">
    <property type="entry name" value="Trk1_fungi"/>
</dbReference>
<feature type="transmembrane region" description="Helical" evidence="10">
    <location>
        <begin position="670"/>
        <end position="687"/>
    </location>
</feature>
<dbReference type="PANTHER" id="PTHR31064">
    <property type="entry name" value="POTASSIUM TRANSPORT PROTEIN DDB_G0292412-RELATED"/>
    <property type="match status" value="1"/>
</dbReference>
<feature type="transmembrane region" description="Helical" evidence="10">
    <location>
        <begin position="477"/>
        <end position="497"/>
    </location>
</feature>
<feature type="transmembrane region" description="Helical" evidence="10">
    <location>
        <begin position="699"/>
        <end position="722"/>
    </location>
</feature>
<evidence type="ECO:0000256" key="5">
    <source>
        <dbReference type="ARBA" id="ARBA00022692"/>
    </source>
</evidence>
<evidence type="ECO:0000256" key="8">
    <source>
        <dbReference type="ARBA" id="ARBA00023065"/>
    </source>
</evidence>
<dbReference type="GO" id="GO:0030007">
    <property type="term" value="P:intracellular potassium ion homeostasis"/>
    <property type="evidence" value="ECO:0007669"/>
    <property type="project" value="UniProtKB-UniRule"/>
</dbReference>
<evidence type="ECO:0000256" key="4">
    <source>
        <dbReference type="ARBA" id="ARBA00022538"/>
    </source>
</evidence>
<feature type="transmembrane region" description="Helical" evidence="10">
    <location>
        <begin position="87"/>
        <end position="107"/>
    </location>
</feature>
<keyword evidence="5 10" id="KW-0812">Transmembrane</keyword>
<evidence type="ECO:0000313" key="12">
    <source>
        <dbReference type="Proteomes" id="UP001385951"/>
    </source>
</evidence>
<dbReference type="AlphaFoldDB" id="A0AAW0G8R0"/>
<evidence type="ECO:0000256" key="3">
    <source>
        <dbReference type="ARBA" id="ARBA00022448"/>
    </source>
</evidence>
<feature type="transmembrane region" description="Helical" evidence="10">
    <location>
        <begin position="446"/>
        <end position="465"/>
    </location>
</feature>
<keyword evidence="12" id="KW-1185">Reference proteome</keyword>
<accession>A0AAW0G8R0</accession>